<dbReference type="SUPFAM" id="SSF47413">
    <property type="entry name" value="lambda repressor-like DNA-binding domains"/>
    <property type="match status" value="1"/>
</dbReference>
<reference evidence="5" key="1">
    <citation type="submission" date="2022-08" db="EMBL/GenBank/DDBJ databases">
        <title>Alicyclobacillus dauci DSM2870, complete genome.</title>
        <authorList>
            <person name="Wang Q."/>
            <person name="Cai R."/>
            <person name="Wang Z."/>
        </authorList>
    </citation>
    <scope>NUCLEOTIDE SEQUENCE</scope>
    <source>
        <strain evidence="5">DSM 28700</strain>
    </source>
</reference>
<keyword evidence="6" id="KW-1185">Reference proteome</keyword>
<dbReference type="Gene3D" id="3.40.50.2300">
    <property type="match status" value="2"/>
</dbReference>
<dbReference type="PANTHER" id="PTHR30146:SF109">
    <property type="entry name" value="HTH-TYPE TRANSCRIPTIONAL REGULATOR GALS"/>
    <property type="match status" value="1"/>
</dbReference>
<dbReference type="PANTHER" id="PTHR30146">
    <property type="entry name" value="LACI-RELATED TRANSCRIPTIONAL REPRESSOR"/>
    <property type="match status" value="1"/>
</dbReference>
<dbReference type="CDD" id="cd06267">
    <property type="entry name" value="PBP1_LacI_sugar_binding-like"/>
    <property type="match status" value="1"/>
</dbReference>
<dbReference type="SUPFAM" id="SSF53822">
    <property type="entry name" value="Periplasmic binding protein-like I"/>
    <property type="match status" value="1"/>
</dbReference>
<dbReference type="CDD" id="cd01392">
    <property type="entry name" value="HTH_LacI"/>
    <property type="match status" value="1"/>
</dbReference>
<sequence>MSMTTIYDIAKQAGVSPTTVSKVLNGYSDVSQKTREKVQKITTELGYQPSAIARSLVTRQSMTIGVFFQDHVNSGFRHPFLHDVIASFKDVVGEAGYDLLFFSNVLSGTSPMGFEARARHRDVDGLFLLGVPRTDEGLVALSKSMIPVVSVDLDLIGPRASYLCSDNIGGAHQAVEHFVQCGHRKIAFIGDRFGTKPGHDRMLGYQQALQKWSLPFRSDWVIQGDFTEPSGYEAMVKLLSVTELPTAVFCASDMMAIGAMHALSDRGLQVGEDISVIGFDDIQLAKYVTPGLTTIRQNTEEMGQCAAKQLLELMMHPDKVPSVMTVETELVVRGTVKNVRPQH</sequence>
<evidence type="ECO:0000256" key="3">
    <source>
        <dbReference type="ARBA" id="ARBA00023163"/>
    </source>
</evidence>
<evidence type="ECO:0000256" key="1">
    <source>
        <dbReference type="ARBA" id="ARBA00023015"/>
    </source>
</evidence>
<dbReference type="Gene3D" id="1.10.260.40">
    <property type="entry name" value="lambda repressor-like DNA-binding domains"/>
    <property type="match status" value="1"/>
</dbReference>
<name>A0ABY6Z8G6_9BACL</name>
<evidence type="ECO:0000313" key="5">
    <source>
        <dbReference type="EMBL" id="WAH39122.1"/>
    </source>
</evidence>
<dbReference type="PROSITE" id="PS50932">
    <property type="entry name" value="HTH_LACI_2"/>
    <property type="match status" value="1"/>
</dbReference>
<dbReference type="PRINTS" id="PR00036">
    <property type="entry name" value="HTHLACI"/>
</dbReference>
<dbReference type="Proteomes" id="UP001164803">
    <property type="component" value="Chromosome"/>
</dbReference>
<dbReference type="Pfam" id="PF00356">
    <property type="entry name" value="LacI"/>
    <property type="match status" value="1"/>
</dbReference>
<dbReference type="PROSITE" id="PS00356">
    <property type="entry name" value="HTH_LACI_1"/>
    <property type="match status" value="1"/>
</dbReference>
<gene>
    <name evidence="5" type="ORF">NZD86_03565</name>
</gene>
<protein>
    <submittedName>
        <fullName evidence="5">LacI family transcriptional regulator</fullName>
    </submittedName>
</protein>
<dbReference type="InterPro" id="IPR046335">
    <property type="entry name" value="LacI/GalR-like_sensor"/>
</dbReference>
<dbReference type="Pfam" id="PF13377">
    <property type="entry name" value="Peripla_BP_3"/>
    <property type="match status" value="1"/>
</dbReference>
<evidence type="ECO:0000313" key="6">
    <source>
        <dbReference type="Proteomes" id="UP001164803"/>
    </source>
</evidence>
<feature type="domain" description="HTH lacI-type" evidence="4">
    <location>
        <begin position="4"/>
        <end position="58"/>
    </location>
</feature>
<evidence type="ECO:0000256" key="2">
    <source>
        <dbReference type="ARBA" id="ARBA00023125"/>
    </source>
</evidence>
<dbReference type="InterPro" id="IPR000843">
    <property type="entry name" value="HTH_LacI"/>
</dbReference>
<evidence type="ECO:0000259" key="4">
    <source>
        <dbReference type="PROSITE" id="PS50932"/>
    </source>
</evidence>
<organism evidence="5 6">
    <name type="scientific">Alicyclobacillus dauci</name>
    <dbReference type="NCBI Taxonomy" id="1475485"/>
    <lineage>
        <taxon>Bacteria</taxon>
        <taxon>Bacillati</taxon>
        <taxon>Bacillota</taxon>
        <taxon>Bacilli</taxon>
        <taxon>Bacillales</taxon>
        <taxon>Alicyclobacillaceae</taxon>
        <taxon>Alicyclobacillus</taxon>
    </lineage>
</organism>
<dbReference type="EMBL" id="CP104064">
    <property type="protein sequence ID" value="WAH39122.1"/>
    <property type="molecule type" value="Genomic_DNA"/>
</dbReference>
<keyword evidence="3" id="KW-0804">Transcription</keyword>
<accession>A0ABY6Z8G6</accession>
<proteinExistence type="predicted"/>
<keyword evidence="2" id="KW-0238">DNA-binding</keyword>
<dbReference type="InterPro" id="IPR010982">
    <property type="entry name" value="Lambda_DNA-bd_dom_sf"/>
</dbReference>
<dbReference type="SMART" id="SM00354">
    <property type="entry name" value="HTH_LACI"/>
    <property type="match status" value="1"/>
</dbReference>
<dbReference type="InterPro" id="IPR028082">
    <property type="entry name" value="Peripla_BP_I"/>
</dbReference>
<keyword evidence="1" id="KW-0805">Transcription regulation</keyword>
<dbReference type="RefSeq" id="WP_268046779.1">
    <property type="nucleotide sequence ID" value="NZ_CP104064.1"/>
</dbReference>